<sequence length="191" mass="21593">MKVWGQEVSLDITESSVDSEESEVPEVTELLEETESVETTESNLKPATETTPEIPREEPAEEVTEEPEEEAFVAYDPNYVVALATEKTKAYGKILVWENLDRLLAEGSITREEYAEYYPYDGRENSYYSVFIETDLSKASTTSGRLLVSEEGIADYIAEMLSLETGTYFAISYAGIYEGTSGDFYEFRCHR</sequence>
<gene>
    <name evidence="2" type="ORF">RIL183_27621</name>
</gene>
<protein>
    <submittedName>
        <fullName evidence="2">Uncharacterized protein</fullName>
    </submittedName>
</protein>
<proteinExistence type="predicted"/>
<name>A0A0M6WUK7_9FIRM</name>
<dbReference type="EMBL" id="CVRS01000086">
    <property type="protein sequence ID" value="CRL40869.1"/>
    <property type="molecule type" value="Genomic_DNA"/>
</dbReference>
<dbReference type="Proteomes" id="UP000049828">
    <property type="component" value="Unassembled WGS sequence"/>
</dbReference>
<evidence type="ECO:0000256" key="1">
    <source>
        <dbReference type="SAM" id="MobiDB-lite"/>
    </source>
</evidence>
<dbReference type="AlphaFoldDB" id="A0A0M6WUK7"/>
<evidence type="ECO:0000313" key="2">
    <source>
        <dbReference type="EMBL" id="CRL40869.1"/>
    </source>
</evidence>
<evidence type="ECO:0000313" key="3">
    <source>
        <dbReference type="Proteomes" id="UP000049828"/>
    </source>
</evidence>
<feature type="compositionally biased region" description="Acidic residues" evidence="1">
    <location>
        <begin position="59"/>
        <end position="71"/>
    </location>
</feature>
<feature type="compositionally biased region" description="Acidic residues" evidence="1">
    <location>
        <begin position="17"/>
        <end position="38"/>
    </location>
</feature>
<feature type="compositionally biased region" description="Low complexity" evidence="1">
    <location>
        <begin position="39"/>
        <end position="53"/>
    </location>
</feature>
<feature type="region of interest" description="Disordered" evidence="1">
    <location>
        <begin position="1"/>
        <end position="71"/>
    </location>
</feature>
<accession>A0A0M6WUK7</accession>
<keyword evidence="3" id="KW-1185">Reference proteome</keyword>
<reference evidence="3" key="1">
    <citation type="submission" date="2015-05" db="EMBL/GenBank/DDBJ databases">
        <authorList>
            <consortium name="Pathogen Informatics"/>
        </authorList>
    </citation>
    <scope>NUCLEOTIDE SEQUENCE [LARGE SCALE GENOMIC DNA]</scope>
    <source>
        <strain evidence="3">L1-83</strain>
    </source>
</reference>
<organism evidence="2 3">
    <name type="scientific">Roseburia inulinivorans</name>
    <dbReference type="NCBI Taxonomy" id="360807"/>
    <lineage>
        <taxon>Bacteria</taxon>
        <taxon>Bacillati</taxon>
        <taxon>Bacillota</taxon>
        <taxon>Clostridia</taxon>
        <taxon>Lachnospirales</taxon>
        <taxon>Lachnospiraceae</taxon>
        <taxon>Roseburia</taxon>
    </lineage>
</organism>